<dbReference type="Gene3D" id="2.60.40.10">
    <property type="entry name" value="Immunoglobulins"/>
    <property type="match status" value="1"/>
</dbReference>
<name>A0A172U1I3_9BACT</name>
<dbReference type="RefSeq" id="WP_066409111.1">
    <property type="nucleotide sequence ID" value="NZ_CP011390.1"/>
</dbReference>
<gene>
    <name evidence="2" type="ORF">SY85_24850</name>
</gene>
<protein>
    <recommendedName>
        <fullName evidence="4">Secretion system C-terminal sorting domain-containing protein</fullName>
    </recommendedName>
</protein>
<feature type="compositionally biased region" description="Polar residues" evidence="1">
    <location>
        <begin position="165"/>
        <end position="183"/>
    </location>
</feature>
<proteinExistence type="predicted"/>
<dbReference type="KEGG" id="fla:SY85_24850"/>
<evidence type="ECO:0008006" key="4">
    <source>
        <dbReference type="Google" id="ProtNLM"/>
    </source>
</evidence>
<evidence type="ECO:0000313" key="3">
    <source>
        <dbReference type="Proteomes" id="UP000077177"/>
    </source>
</evidence>
<dbReference type="EMBL" id="CP011390">
    <property type="protein sequence ID" value="ANE53209.1"/>
    <property type="molecule type" value="Genomic_DNA"/>
</dbReference>
<reference evidence="3" key="1">
    <citation type="submission" date="2015-01" db="EMBL/GenBank/DDBJ databases">
        <title>Flavisolibacter sp./LCS9/ whole genome sequencing.</title>
        <authorList>
            <person name="Kim M.K."/>
            <person name="Srinivasan S."/>
            <person name="Lee J.-J."/>
        </authorList>
    </citation>
    <scope>NUCLEOTIDE SEQUENCE [LARGE SCALE GENOMIC DNA]</scope>
    <source>
        <strain evidence="3">LCS9</strain>
    </source>
</reference>
<accession>A0A172U1I3</accession>
<dbReference type="OrthoDB" id="655428at2"/>
<dbReference type="InterPro" id="IPR013783">
    <property type="entry name" value="Ig-like_fold"/>
</dbReference>
<feature type="region of interest" description="Disordered" evidence="1">
    <location>
        <begin position="165"/>
        <end position="190"/>
    </location>
</feature>
<dbReference type="PATRIC" id="fig|1492898.3.peg.5397"/>
<organism evidence="2 3">
    <name type="scientific">Flavisolibacter tropicus</name>
    <dbReference type="NCBI Taxonomy" id="1492898"/>
    <lineage>
        <taxon>Bacteria</taxon>
        <taxon>Pseudomonadati</taxon>
        <taxon>Bacteroidota</taxon>
        <taxon>Chitinophagia</taxon>
        <taxon>Chitinophagales</taxon>
        <taxon>Chitinophagaceae</taxon>
        <taxon>Flavisolibacter</taxon>
    </lineage>
</organism>
<reference evidence="2 3" key="2">
    <citation type="journal article" date="2016" name="Int. J. Syst. Evol. Microbiol.">
        <title>Flavisolibacter tropicus sp. nov., isolated from tropical soil.</title>
        <authorList>
            <person name="Lee J.J."/>
            <person name="Kang M.S."/>
            <person name="Kim G.S."/>
            <person name="Lee C.S."/>
            <person name="Lim S."/>
            <person name="Lee J."/>
            <person name="Roh S.H."/>
            <person name="Kang H."/>
            <person name="Ha J.M."/>
            <person name="Bae S."/>
            <person name="Jung H.Y."/>
            <person name="Kim M.K."/>
        </authorList>
    </citation>
    <scope>NUCLEOTIDE SEQUENCE [LARGE SCALE GENOMIC DNA]</scope>
    <source>
        <strain evidence="2 3">LCS9</strain>
    </source>
</reference>
<evidence type="ECO:0000313" key="2">
    <source>
        <dbReference type="EMBL" id="ANE53209.1"/>
    </source>
</evidence>
<dbReference type="STRING" id="1492898.SY85_24850"/>
<dbReference type="Proteomes" id="UP000077177">
    <property type="component" value="Chromosome"/>
</dbReference>
<evidence type="ECO:0000256" key="1">
    <source>
        <dbReference type="SAM" id="MobiDB-lite"/>
    </source>
</evidence>
<dbReference type="AlphaFoldDB" id="A0A172U1I3"/>
<keyword evidence="3" id="KW-1185">Reference proteome</keyword>
<sequence length="781" mass="81179">MLRYTKSCSHLWVALNPCGNSKQRKHGISIFFVSILLMLSSQAISQSPSADLDQGENGSASSPKTIFWQNGNLGPSGAHFAEGYSIPYRMRISGLVGNATTIHTLIIEWDTKDQNGHALDYITHYYNLDNPEGSHQKNYTHGPEAVDPTTGTGFVLTDSLEYQIPTPSSTGAEKTGQPANSFNDLPGSTRANRSNATKMAIWGGTIVDFLYLKQDNQDATTASTKTQLRIRFRSNNGSTALIAWGGHIAAEYDWGLGRGASKVSGSPYHMRLISIDGKGGNQDRSLKASAVLVPTQGCTLSAAQTACEGTTAGLTYSYTGSTAGITNYAWTLTPSTTHATIQNGTTTTTLSGANVTSITIVPGSGQTFATGTFTVSLTVTNLGGAGTPCTQTGTINQAATANANIDQTICEGSTVQLAGSVGGGASSGTWSTSGDGTFSPNATTLNAVYTPGTQDKASSSAITLTLTTNDPTGPCGAVSDFMLLTINDPATADAGDDQTVCASSPTVTLDGSVGGGASSGSWSGGNGTFLPNANALNATYTPTAAEVLAGSVTLTLTTNDPTGPCGTANDAVKINYTANPTRPAVDYIAPECNEETFSVRIKNVVDGGSYALIQNYMGAPTITRTTAANKDADGNIVISGLVVGKGFSIVLTVGDCSSLATDCSNYKTSGAAPLTQEATTNIQSVETVTARIDPKQSKVLAAPNPFNSKIRFALQSAVSGHGSLELYNMLGQKVKTVYQGFVKEGQTLNVEYAVPMAQRTNLVYVFRVGDQQVTGKLVSIK</sequence>